<organism evidence="3 4">
    <name type="scientific">Candidatus Magasanikbacteria bacterium RIFCSPHIGHO2_02_FULL_41_13</name>
    <dbReference type="NCBI Taxonomy" id="1798676"/>
    <lineage>
        <taxon>Bacteria</taxon>
        <taxon>Candidatus Magasanikiibacteriota</taxon>
    </lineage>
</organism>
<keyword evidence="1" id="KW-0472">Membrane</keyword>
<protein>
    <recommendedName>
        <fullName evidence="5">YibE/F family protein</fullName>
    </recommendedName>
</protein>
<feature type="transmembrane region" description="Helical" evidence="1">
    <location>
        <begin position="172"/>
        <end position="190"/>
    </location>
</feature>
<proteinExistence type="predicted"/>
<dbReference type="InterPro" id="IPR012507">
    <property type="entry name" value="YibE_F"/>
</dbReference>
<dbReference type="EMBL" id="MFPX01000015">
    <property type="protein sequence ID" value="OGH66581.1"/>
    <property type="molecule type" value="Genomic_DNA"/>
</dbReference>
<dbReference type="PANTHER" id="PTHR41771:SF1">
    <property type="entry name" value="MEMBRANE PROTEIN"/>
    <property type="match status" value="1"/>
</dbReference>
<evidence type="ECO:0000313" key="3">
    <source>
        <dbReference type="EMBL" id="OGH66581.1"/>
    </source>
</evidence>
<evidence type="ECO:0008006" key="5">
    <source>
        <dbReference type="Google" id="ProtNLM"/>
    </source>
</evidence>
<gene>
    <name evidence="3" type="ORF">A3B90_00920</name>
</gene>
<feature type="transmembrane region" description="Helical" evidence="1">
    <location>
        <begin position="345"/>
        <end position="366"/>
    </location>
</feature>
<dbReference type="Proteomes" id="UP000178742">
    <property type="component" value="Unassembled WGS sequence"/>
</dbReference>
<reference evidence="3 4" key="1">
    <citation type="journal article" date="2016" name="Nat. Commun.">
        <title>Thousands of microbial genomes shed light on interconnected biogeochemical processes in an aquifer system.</title>
        <authorList>
            <person name="Anantharaman K."/>
            <person name="Brown C.T."/>
            <person name="Hug L.A."/>
            <person name="Sharon I."/>
            <person name="Castelle C.J."/>
            <person name="Probst A.J."/>
            <person name="Thomas B.C."/>
            <person name="Singh A."/>
            <person name="Wilkins M.J."/>
            <person name="Karaoz U."/>
            <person name="Brodie E.L."/>
            <person name="Williams K.H."/>
            <person name="Hubbard S.S."/>
            <person name="Banfield J.F."/>
        </authorList>
    </citation>
    <scope>NUCLEOTIDE SEQUENCE [LARGE SCALE GENOMIC DNA]</scope>
</reference>
<feature type="chain" id="PRO_5009525562" description="YibE/F family protein" evidence="2">
    <location>
        <begin position="25"/>
        <end position="371"/>
    </location>
</feature>
<dbReference type="AlphaFoldDB" id="A0A1F6M4K9"/>
<feature type="transmembrane region" description="Helical" evidence="1">
    <location>
        <begin position="299"/>
        <end position="325"/>
    </location>
</feature>
<keyword evidence="2" id="KW-0732">Signal</keyword>
<evidence type="ECO:0000313" key="4">
    <source>
        <dbReference type="Proteomes" id="UP000178742"/>
    </source>
</evidence>
<feature type="transmembrane region" description="Helical" evidence="1">
    <location>
        <begin position="145"/>
        <end position="166"/>
    </location>
</feature>
<evidence type="ECO:0000256" key="2">
    <source>
        <dbReference type="SAM" id="SignalP"/>
    </source>
</evidence>
<evidence type="ECO:0000256" key="1">
    <source>
        <dbReference type="SAM" id="Phobius"/>
    </source>
</evidence>
<keyword evidence="1" id="KW-0812">Transmembrane</keyword>
<dbReference type="PANTHER" id="PTHR41771">
    <property type="entry name" value="MEMBRANE PROTEIN-RELATED"/>
    <property type="match status" value="1"/>
</dbReference>
<comment type="caution">
    <text evidence="3">The sequence shown here is derived from an EMBL/GenBank/DDBJ whole genome shotgun (WGS) entry which is preliminary data.</text>
</comment>
<feature type="transmembrane region" description="Helical" evidence="1">
    <location>
        <begin position="120"/>
        <end position="138"/>
    </location>
</feature>
<sequence length="371" mass="40255">MKKLLFAFLFSLLFTFFGTFLVHAETTNTSTLSTSSVDKYFRGTVMTIVRDGSNEVGDSFQDLRVHIDSGDLKGGEKEIRVIDSADQKSRVLGLNDKVIVLQSTDLDGKESFAVMDLYRFPKVMILLAIFFFIILWVVGRRRGLLSLLALGWSVAVLMLFIVPQIAHGANPFLVSVTGAFFIVIVSIALGHGLNRRTIIASVGTLITLVLSVVIAYLSIKFTRSFGMGSEDAQFLLSSPLGEIDLSGVLMAGIIIGTLGVLDDVTTAQAAAVEEIHFANKSLSVRELYKRGMSVGKEHIIALVNTLVLAYAGASLPVLLLLSIYVQPIWVTLSSEMIVEEVVRTLSGSVSLILAVPITTYLAAFVIGSKEK</sequence>
<feature type="transmembrane region" description="Helical" evidence="1">
    <location>
        <begin position="239"/>
        <end position="261"/>
    </location>
</feature>
<feature type="signal peptide" evidence="2">
    <location>
        <begin position="1"/>
        <end position="24"/>
    </location>
</feature>
<name>A0A1F6M4K9_9BACT</name>
<feature type="transmembrane region" description="Helical" evidence="1">
    <location>
        <begin position="197"/>
        <end position="219"/>
    </location>
</feature>
<keyword evidence="1" id="KW-1133">Transmembrane helix</keyword>
<dbReference type="STRING" id="1798676.A3B90_00920"/>
<accession>A0A1F6M4K9</accession>
<dbReference type="Pfam" id="PF07907">
    <property type="entry name" value="YibE_F"/>
    <property type="match status" value="1"/>
</dbReference>